<feature type="domain" description="Duffy-antigen binding" evidence="3">
    <location>
        <begin position="917"/>
        <end position="990"/>
    </location>
</feature>
<dbReference type="InterPro" id="IPR049158">
    <property type="entry name" value="PfEMP1_CIDRalpha1_dom"/>
</dbReference>
<dbReference type="VEuPathDB" id="PlasmoDB:PRG01_0416500"/>
<evidence type="ECO:0000259" key="2">
    <source>
        <dbReference type="Pfam" id="PF03011"/>
    </source>
</evidence>
<dbReference type="FunFam" id="1.20.1310.20:FF:000001">
    <property type="entry name" value="Erythrocyte membrane protein 1, PfEMP1"/>
    <property type="match status" value="1"/>
</dbReference>
<accession>A0A060RQH9</accession>
<feature type="compositionally biased region" description="Low complexity" evidence="1">
    <location>
        <begin position="947"/>
        <end position="962"/>
    </location>
</feature>
<reference evidence="7" key="1">
    <citation type="submission" date="2014-01" db="EMBL/GenBank/DDBJ databases">
        <authorList>
            <person name="Aslett M."/>
        </authorList>
    </citation>
    <scope>NUCLEOTIDE SEQUENCE</scope>
    <source>
        <strain evidence="7">CDC</strain>
    </source>
</reference>
<feature type="domain" description="Plasmodium falciparum erythrocyte membrane protein-1 N-terminal segment" evidence="4">
    <location>
        <begin position="12"/>
        <end position="47"/>
    </location>
</feature>
<evidence type="ECO:0000259" key="5">
    <source>
        <dbReference type="Pfam" id="PF21807"/>
    </source>
</evidence>
<evidence type="ECO:0000259" key="4">
    <source>
        <dbReference type="Pfam" id="PF15447"/>
    </source>
</evidence>
<dbReference type="VEuPathDB" id="PlasmoDB:PRCDC_0710500"/>
<dbReference type="InterPro" id="IPR008602">
    <property type="entry name" value="Duffy-antigen-binding"/>
</dbReference>
<feature type="domain" description="Duffy-binding-like" evidence="6">
    <location>
        <begin position="319"/>
        <end position="481"/>
    </location>
</feature>
<dbReference type="Pfam" id="PF15447">
    <property type="entry name" value="NTS"/>
    <property type="match status" value="1"/>
</dbReference>
<dbReference type="GO" id="GO:0016020">
    <property type="term" value="C:membrane"/>
    <property type="evidence" value="ECO:0007669"/>
    <property type="project" value="InterPro"/>
</dbReference>
<reference evidence="7" key="2">
    <citation type="submission" date="2014-05" db="EMBL/GenBank/DDBJ databases">
        <title>The genome sequences of chimpanzee malaria parasites reveal the path to human adaptation.</title>
        <authorList>
            <person name="Otto T.D."/>
            <person name="Rayner J.C."/>
            <person name="Boehme U."/>
            <person name="Pain A."/>
            <person name="Spottiswoode N."/>
            <person name="Sanders M."/>
            <person name="Quail M."/>
            <person name="Ollomo B."/>
            <person name="Renaud F."/>
            <person name="Thomas A.W."/>
            <person name="Prugnolle F."/>
            <person name="Conway D.J."/>
            <person name="Newbold C."/>
            <person name="Berriman M."/>
        </authorList>
    </citation>
    <scope>NUCLEOTIDE SEQUENCE [LARGE SCALE GENOMIC DNA]</scope>
    <source>
        <strain evidence="7">CDC</strain>
    </source>
</reference>
<dbReference type="InterPro" id="IPR029210">
    <property type="entry name" value="PfEMP1_NTS"/>
</dbReference>
<proteinExistence type="predicted"/>
<dbReference type="InterPro" id="IPR054595">
    <property type="entry name" value="DBL_C"/>
</dbReference>
<sequence>MVASRPSGTAESAKEVLDEIGKQVHKKAKDEAEQRSNGELKGSLTKAINGSTELSSSNNPCTFRYTTELIGANEGKRHPCTNLKGNANEECFSNTIGGQCTDEKMRSGGKGDCAPFRRLHLCDKNLENINTRSTTSDTLLGEVCLAAKFEGQSIKGRYTQHQGTNEDSQLCTMLARSFADIGDIIRGQDLFYGNTQESAQRKKLDNKLKEVFGNIYNELTKTPANGQKSAQEYYKDGTKNYFQLREDWWTANRETVWKTITCDARDYNYFRKTCGGGRDATQTSGYCRCNGDNPSQDKTNTDPPTYFDYVPQYLRWFEEWAEDFCRLRKHKLQNAINFCGDNTKALYCSGNGYDCTQTIRGDEHFVKVIIVLIVFMHVVFVRWLDNQKQEFLKQKEKYTKEMKKYTNGGGGGGGSSRKKRDARSSGSSSDDNGYEKKCYKILNAMPEGVLDKFLDLISKENVCTQITEKEEGIINFTEKHDDNNNNNEAKGTFYHSKYCQVCPDCGVEHKGDGNFEDKDTTGLKCAGQNTYKPKDNVGHTPINFLNSGEKPTDFEKKLNEFCDKTKRNEDYLYEEWKCYKKEDIEKEGKDEEDYEYVKSAGGLCIFKKKEQENKSSNEPKELQKTFHDFFYYWVAHMLKDSIHWRTKLEKCLKNKKKCGNEQCKSDCECFENWVQQKKDEWDPIKEHFSKQSDLKEINPYDLLKDVLSLQFSEDNSEENSEGNSENSVSAREIHLINKMLKEDETEGTAGGIENEKNTPIDKLLKHEENDAEKCKKCENEPQDPRLARSETNENDVINHENEDNSESEDDTSDIENEENDEVEENVEAEESSEEDKEKGPSQVSPKVNDVDVCPIVKKALENTKNINESCSQKYGPKAPSSWRCIPTTTNNVATGRVRVSRDLARVSNPTGKDNGSICVPPRRRRLYIGKIKEWANTVGTTGDKATGSETSQGGGTSDQTMSESDKLRNAFIQSAAIETFFLWHNYTTQWWLRKQAAKQAELNGGLPLPFAASQGKEGPAGLRPGAGQLGSQRGPGEPPVEQLGAP</sequence>
<evidence type="ECO:0000256" key="1">
    <source>
        <dbReference type="SAM" id="MobiDB-lite"/>
    </source>
</evidence>
<dbReference type="Gene3D" id="1.20.58.830">
    <property type="match status" value="2"/>
</dbReference>
<protein>
    <submittedName>
        <fullName evidence="7">Erythrocyte membrane protein 1, EMP1</fullName>
    </submittedName>
</protein>
<dbReference type="Pfam" id="PF22672">
    <property type="entry name" value="DBL_C"/>
    <property type="match status" value="1"/>
</dbReference>
<dbReference type="Proteomes" id="UP000027581">
    <property type="component" value="Unassembled WGS sequence"/>
</dbReference>
<dbReference type="SUPFAM" id="SSF140924">
    <property type="entry name" value="Duffy binding domain-like"/>
    <property type="match status" value="3"/>
</dbReference>
<feature type="domain" description="Duffy-antigen binding" evidence="3">
    <location>
        <begin position="111"/>
        <end position="315"/>
    </location>
</feature>
<feature type="region of interest" description="Disordered" evidence="1">
    <location>
        <begin position="22"/>
        <end position="44"/>
    </location>
</feature>
<keyword evidence="8" id="KW-1185">Reference proteome</keyword>
<dbReference type="PhylomeDB" id="A0A060RQH9"/>
<organism evidence="7 8">
    <name type="scientific">Plasmodium reichenowi</name>
    <dbReference type="NCBI Taxonomy" id="5854"/>
    <lineage>
        <taxon>Eukaryota</taxon>
        <taxon>Sar</taxon>
        <taxon>Alveolata</taxon>
        <taxon>Apicomplexa</taxon>
        <taxon>Aconoidasida</taxon>
        <taxon>Haemosporida</taxon>
        <taxon>Plasmodiidae</taxon>
        <taxon>Plasmodium</taxon>
        <taxon>Plasmodium (Laverania)</taxon>
    </lineage>
</organism>
<dbReference type="Pfam" id="PF03011">
    <property type="entry name" value="PFEMP"/>
    <property type="match status" value="1"/>
</dbReference>
<dbReference type="Gene3D" id="1.20.1310.20">
    <property type="entry name" value="Duffy-antigen binding domain"/>
    <property type="match status" value="2"/>
</dbReference>
<feature type="region of interest" description="Disordered" evidence="1">
    <location>
        <begin position="403"/>
        <end position="433"/>
    </location>
</feature>
<feature type="region of interest" description="Disordered" evidence="1">
    <location>
        <begin position="938"/>
        <end position="962"/>
    </location>
</feature>
<feature type="compositionally biased region" description="Basic and acidic residues" evidence="1">
    <location>
        <begin position="766"/>
        <end position="802"/>
    </location>
</feature>
<evidence type="ECO:0000259" key="6">
    <source>
        <dbReference type="Pfam" id="PF22672"/>
    </source>
</evidence>
<feature type="domain" description="PfEMP1 CIDRalpha1" evidence="5">
    <location>
        <begin position="540"/>
        <end position="584"/>
    </location>
</feature>
<feature type="compositionally biased region" description="Basic and acidic residues" evidence="1">
    <location>
        <begin position="22"/>
        <end position="38"/>
    </location>
</feature>
<evidence type="ECO:0000313" key="8">
    <source>
        <dbReference type="Proteomes" id="UP000027581"/>
    </source>
</evidence>
<feature type="region of interest" description="Disordered" evidence="1">
    <location>
        <begin position="1005"/>
        <end position="1046"/>
    </location>
</feature>
<gene>
    <name evidence="7" type="primary">VAR</name>
    <name evidence="7" type="ORF">PRCDC_0710500</name>
</gene>
<dbReference type="EMBL" id="HG810768">
    <property type="protein sequence ID" value="CDO63593.1"/>
    <property type="molecule type" value="Genomic_DNA"/>
</dbReference>
<dbReference type="GO" id="GO:0046789">
    <property type="term" value="F:host cell surface receptor binding"/>
    <property type="evidence" value="ECO:0007669"/>
    <property type="project" value="InterPro"/>
</dbReference>
<dbReference type="InterPro" id="IPR042202">
    <property type="entry name" value="Duffy-ag-bd_sf"/>
</dbReference>
<dbReference type="Pfam" id="PF21807">
    <property type="entry name" value="PfEMP1_CIDRalpha1_dom"/>
    <property type="match status" value="1"/>
</dbReference>
<evidence type="ECO:0000259" key="3">
    <source>
        <dbReference type="Pfam" id="PF05424"/>
    </source>
</evidence>
<feature type="domain" description="Duffy-binding-like" evidence="2">
    <location>
        <begin position="629"/>
        <end position="780"/>
    </location>
</feature>
<dbReference type="AlphaFoldDB" id="A0A060RQH9"/>
<name>A0A060RQH9_PLARE</name>
<evidence type="ECO:0000313" key="7">
    <source>
        <dbReference type="EMBL" id="CDO63593.1"/>
    </source>
</evidence>
<feature type="region of interest" description="Disordered" evidence="1">
    <location>
        <begin position="766"/>
        <end position="849"/>
    </location>
</feature>
<dbReference type="InterPro" id="IPR004258">
    <property type="entry name" value="DBL"/>
</dbReference>
<feature type="compositionally biased region" description="Acidic residues" evidence="1">
    <location>
        <begin position="803"/>
        <end position="834"/>
    </location>
</feature>
<dbReference type="Pfam" id="PF05424">
    <property type="entry name" value="Duffy_binding"/>
    <property type="match status" value="2"/>
</dbReference>